<dbReference type="PANTHER" id="PTHR11607">
    <property type="entry name" value="ALPHA-MANNOSIDASE"/>
    <property type="match status" value="1"/>
</dbReference>
<evidence type="ECO:0000256" key="9">
    <source>
        <dbReference type="ARBA" id="ARBA00059516"/>
    </source>
</evidence>
<dbReference type="Gene3D" id="3.20.110.10">
    <property type="entry name" value="Glycoside hydrolase 38, N terminal domain"/>
    <property type="match status" value="1"/>
</dbReference>
<dbReference type="InterPro" id="IPR037094">
    <property type="entry name" value="Glyco_hydro_38_cen_sf"/>
</dbReference>
<dbReference type="GO" id="GO:0006013">
    <property type="term" value="P:mannose metabolic process"/>
    <property type="evidence" value="ECO:0007669"/>
    <property type="project" value="InterPro"/>
</dbReference>
<name>A0A6P6YIE2_DERPT</name>
<dbReference type="Gene3D" id="2.70.98.30">
    <property type="entry name" value="Golgi alpha-mannosidase II, domain 4"/>
    <property type="match status" value="1"/>
</dbReference>
<reference evidence="16" key="1">
    <citation type="submission" date="2025-08" db="UniProtKB">
        <authorList>
            <consortium name="RefSeq"/>
        </authorList>
    </citation>
    <scope>IDENTIFICATION</scope>
    <source>
        <strain evidence="16">Airmid</strain>
    </source>
</reference>
<dbReference type="Proteomes" id="UP000515146">
    <property type="component" value="Unplaced"/>
</dbReference>
<dbReference type="FunFam" id="3.20.110.10:FF:000003">
    <property type="entry name" value="Alpha-mannosidase"/>
    <property type="match status" value="1"/>
</dbReference>
<protein>
    <recommendedName>
        <fullName evidence="10">mannosyl-oligosaccharide 1,3-1,6-alpha-mannosidase</fullName>
        <ecNumber evidence="10">3.2.1.114</ecNumber>
    </recommendedName>
    <alternativeName>
        <fullName evidence="11">Mannosyl-oligosaccharide 1,3-1,6-alpha-mannosidase</fullName>
    </alternativeName>
</protein>
<keyword evidence="5" id="KW-0378">Hydrolase</keyword>
<evidence type="ECO:0000313" key="15">
    <source>
        <dbReference type="Proteomes" id="UP000515146"/>
    </source>
</evidence>
<dbReference type="Pfam" id="PF01074">
    <property type="entry name" value="Glyco_hydro_38N"/>
    <property type="match status" value="1"/>
</dbReference>
<dbReference type="InterPro" id="IPR011682">
    <property type="entry name" value="Glyco_hydro_38_C"/>
</dbReference>
<evidence type="ECO:0000256" key="12">
    <source>
        <dbReference type="ARBA" id="ARBA00093232"/>
    </source>
</evidence>
<keyword evidence="13" id="KW-0472">Membrane</keyword>
<sequence>MIRFEMRNCWMKCKLAIDNNLNIEQSVYSSFVTCNINVDVCLHNFFGFFRIHCALLIAGDKRKKMIKDAEADVHVSLISQPYNHHHQPSSLSHRSISKWFYRRFRRFILLQSLSWSNFIIVCLIILFIIVFLFSEFNVLIQSSNTSLSSKTSDLSTTKNEYIRYIEELSSISEHPSHRIRAAQINEQLRRIEMSLKENREILHSIRNSIVITIGSNTTYNKQNKLIDFFRKSQISVEDVFNQKQICPSVTSQAQFFPDIDMHQVYEQMPFDNVDGGVWKQGWPLEIEELDFQKPKPKLKVFIVPHSHNDPGWIKTFDVYFSKQTQHILTNAVEFMTQHPDMRFIWAETSYLSAWWETTNDAHREMLRRLIIEKRFEIVTGGWVMNDEANTHYWSILHQMIEGHEWLENNIDSEHQTWRPKHGWAIDPFGMSPTMAYLLKLMGFRAMVVQRVHYSIKKHLAHNHQLEFRWRQYWEQTSTTSNDEGDIVCHVEPFYSYDIPHTCGPDPKVCCQFDFKRLAKPKCPWKINPQIITDANVEERAKTLLDQYRKKSLLYRTNSLLVPLGDDFRYDDIKEWRNQYDNYRRIMHFLNSRSEFNVEIKFATLNDYFDSILTNDGQLSQTEQFPTLVGDFFTYADRDDHYWSGYYTSKPFYKRFERILASHSRAVEILFSMANIILNNNVTINHDPFEHLTYELTFARQNLALFQHHDGITGTAKDSVVVDYANRMLRSFQILQKVATSSLSMITNHSIPELEFMHTFVNIQSPIRKHSFLLNPETRKYFILYNSLGWTLDTQVFCFDIHWTTDNFSMPDWCLTSNDVDSSNPDVSIKIIQINHQWRDLHPSSEPLEKRREICFQPKLGPISLRQYCFGHCRCSPVDSGSYRHHEKHESFVTLYNSHRDSMVAKKPFDYHVLSLISSAPNTTIENELIRLTFDSTSMNGLLKSWSYYNFQTKSWISIDVKMTILTFGTKSGGKNVQKSGAYIFLPDDQNPVPLEWTNKPKIRVTIGNLESRYEWMIEEPYPVHIRFSLYRGRPTVEMQTEFHLQGKQGANRELLIRFEIPQIDNGDRFYTDLNGLQMIARKRYAKIPLQGNVYPLTTIAWIEDNEHRFTAMSGQPLGVTSLRRSTMEIFLDRRLMQDDFRGLNQGVLDNRQTREIFRLMLEPTTIKTNSSPTLTSGMMFESQTLLNPIIGLTTKQIDDDRPPINKISSSKLKLLQSSLPCDLHLLNLRRSISRYRQFSLWLHRTALSCDSKCLQTSNSTYTVNLSKYLSEEIVERLEPKIELMNGMSWFHHSNQTVPLNQTISIGPMQLLSYRLYRITR</sequence>
<evidence type="ECO:0000256" key="4">
    <source>
        <dbReference type="ARBA" id="ARBA00022723"/>
    </source>
</evidence>
<dbReference type="OrthoDB" id="10261055at2759"/>
<dbReference type="GO" id="GO:0006491">
    <property type="term" value="P:N-glycan processing"/>
    <property type="evidence" value="ECO:0007669"/>
    <property type="project" value="TreeGrafter"/>
</dbReference>
<evidence type="ECO:0000256" key="10">
    <source>
        <dbReference type="ARBA" id="ARBA00066412"/>
    </source>
</evidence>
<evidence type="ECO:0000256" key="2">
    <source>
        <dbReference type="ARBA" id="ARBA00009792"/>
    </source>
</evidence>
<organism evidence="15 16">
    <name type="scientific">Dermatophagoides pteronyssinus</name>
    <name type="common">European house dust mite</name>
    <dbReference type="NCBI Taxonomy" id="6956"/>
    <lineage>
        <taxon>Eukaryota</taxon>
        <taxon>Metazoa</taxon>
        <taxon>Ecdysozoa</taxon>
        <taxon>Arthropoda</taxon>
        <taxon>Chelicerata</taxon>
        <taxon>Arachnida</taxon>
        <taxon>Acari</taxon>
        <taxon>Acariformes</taxon>
        <taxon>Sarcoptiformes</taxon>
        <taxon>Astigmata</taxon>
        <taxon>Psoroptidia</taxon>
        <taxon>Analgoidea</taxon>
        <taxon>Pyroglyphidae</taxon>
        <taxon>Dermatophagoidinae</taxon>
        <taxon>Dermatophagoides</taxon>
    </lineage>
</organism>
<dbReference type="Gene3D" id="1.20.1270.50">
    <property type="entry name" value="Glycoside hydrolase family 38, central domain"/>
    <property type="match status" value="1"/>
</dbReference>
<gene>
    <name evidence="16" type="primary">LOC113797886</name>
</gene>
<evidence type="ECO:0000259" key="14">
    <source>
        <dbReference type="SMART" id="SM00872"/>
    </source>
</evidence>
<dbReference type="KEGG" id="dpte:113797886"/>
<dbReference type="SUPFAM" id="SSF88688">
    <property type="entry name" value="Families 57/38 glycoside transferase middle domain"/>
    <property type="match status" value="1"/>
</dbReference>
<dbReference type="Pfam" id="PF07748">
    <property type="entry name" value="Glyco_hydro_38C"/>
    <property type="match status" value="1"/>
</dbReference>
<comment type="subunit">
    <text evidence="3">Homodimer; disulfide-linked.</text>
</comment>
<dbReference type="GO" id="GO:0000139">
    <property type="term" value="C:Golgi membrane"/>
    <property type="evidence" value="ECO:0007669"/>
    <property type="project" value="TreeGrafter"/>
</dbReference>
<dbReference type="FunFam" id="1.20.1270.50:FF:000001">
    <property type="entry name" value="Alpha-mannosidase"/>
    <property type="match status" value="1"/>
</dbReference>
<keyword evidence="13" id="KW-1133">Transmembrane helix</keyword>
<comment type="catalytic activity">
    <reaction evidence="12">
        <text>N(4)-{beta-D-GlcNAc-(1-&gt;2)-alpha-D-Man-(1-&gt;3)-[alpha-D-Man-(1-&gt;3)-[alpha-D-Man-(1-&gt;6)]-alpha-D-Man-(1-&gt;6)]-beta-D-Man-(1-&gt;4)-beta-D-GlcNAc-(1-&gt;4)-beta-D-GlcNAc}-L-asparaginyl-[protein] + 2 H2O = 2 alpha-D-mannopyranose + an N(4)-{beta-D-GlcNAc-(1-&gt;2)-alpha-D-Man-(1-&gt;3)-[alpha-D-Man-(1-&gt;6)]-beta-D-Man-(1-&gt;4)-beta-D-GlcNAc-(1-&gt;4)-beta-D-GlcNAc}-L-asparaginyl-[protein]</text>
        <dbReference type="Rhea" id="RHEA:56052"/>
        <dbReference type="Rhea" id="RHEA-COMP:14368"/>
        <dbReference type="Rhea" id="RHEA-COMP:14369"/>
        <dbReference type="ChEBI" id="CHEBI:15377"/>
        <dbReference type="ChEBI" id="CHEBI:28729"/>
        <dbReference type="ChEBI" id="CHEBI:60615"/>
        <dbReference type="ChEBI" id="CHEBI:60625"/>
        <dbReference type="EC" id="3.2.1.114"/>
    </reaction>
</comment>
<evidence type="ECO:0000256" key="3">
    <source>
        <dbReference type="ARBA" id="ARBA00011748"/>
    </source>
</evidence>
<feature type="domain" description="Glycoside hydrolase family 38 central" evidence="14">
    <location>
        <begin position="640"/>
        <end position="727"/>
    </location>
</feature>
<dbReference type="GO" id="GO:0046872">
    <property type="term" value="F:metal ion binding"/>
    <property type="evidence" value="ECO:0007669"/>
    <property type="project" value="UniProtKB-KW"/>
</dbReference>
<comment type="cofactor">
    <cofactor evidence="1">
        <name>Zn(2+)</name>
        <dbReference type="ChEBI" id="CHEBI:29105"/>
    </cofactor>
</comment>
<accession>A0A6P6YIE2</accession>
<evidence type="ECO:0000256" key="7">
    <source>
        <dbReference type="ARBA" id="ARBA00023157"/>
    </source>
</evidence>
<dbReference type="GO" id="GO:0030246">
    <property type="term" value="F:carbohydrate binding"/>
    <property type="evidence" value="ECO:0007669"/>
    <property type="project" value="InterPro"/>
</dbReference>
<keyword evidence="15" id="KW-1185">Reference proteome</keyword>
<dbReference type="InterPro" id="IPR011330">
    <property type="entry name" value="Glyco_hydro/deAcase_b/a-brl"/>
</dbReference>
<dbReference type="Pfam" id="PF09261">
    <property type="entry name" value="Alpha-mann_mid"/>
    <property type="match status" value="1"/>
</dbReference>
<keyword evidence="4" id="KW-0479">Metal-binding</keyword>
<dbReference type="RefSeq" id="XP_027204521.1">
    <property type="nucleotide sequence ID" value="XM_027348720.1"/>
</dbReference>
<keyword evidence="8" id="KW-0326">Glycosidase</keyword>
<comment type="similarity">
    <text evidence="2">Belongs to the glycosyl hydrolase 38 family.</text>
</comment>
<dbReference type="FunCoup" id="A0A6P6YIE2">
    <property type="interactions" value="603"/>
</dbReference>
<dbReference type="EC" id="3.2.1.114" evidence="10"/>
<evidence type="ECO:0000256" key="11">
    <source>
        <dbReference type="ARBA" id="ARBA00083602"/>
    </source>
</evidence>
<comment type="function">
    <text evidence="9">Catalyzes the first committed step in the biosynthesis of complex N-glycans. It controls conversion of high mannose to complex N-glycans; the final hydrolytic step in the N-glycan maturation pathway.</text>
</comment>
<evidence type="ECO:0000256" key="8">
    <source>
        <dbReference type="ARBA" id="ARBA00023295"/>
    </source>
</evidence>
<dbReference type="InterPro" id="IPR028995">
    <property type="entry name" value="Glyco_hydro_57/38_cen_sf"/>
</dbReference>
<dbReference type="SUPFAM" id="SSF88713">
    <property type="entry name" value="Glycoside hydrolase/deacetylase"/>
    <property type="match status" value="1"/>
</dbReference>
<dbReference type="CDD" id="cd10809">
    <property type="entry name" value="GH38N_AMII_GMII_SfManIII_like"/>
    <property type="match status" value="1"/>
</dbReference>
<dbReference type="SMART" id="SM00872">
    <property type="entry name" value="Alpha-mann_mid"/>
    <property type="match status" value="1"/>
</dbReference>
<proteinExistence type="inferred from homology"/>
<evidence type="ECO:0000256" key="13">
    <source>
        <dbReference type="SAM" id="Phobius"/>
    </source>
</evidence>
<keyword evidence="6" id="KW-0862">Zinc</keyword>
<evidence type="ECO:0000313" key="16">
    <source>
        <dbReference type="RefSeq" id="XP_027204521.1"/>
    </source>
</evidence>
<dbReference type="InterPro" id="IPR000602">
    <property type="entry name" value="Glyco_hydro_38_N"/>
</dbReference>
<dbReference type="InterPro" id="IPR027291">
    <property type="entry name" value="Glyco_hydro_38_N_sf"/>
</dbReference>
<evidence type="ECO:0000256" key="1">
    <source>
        <dbReference type="ARBA" id="ARBA00001947"/>
    </source>
</evidence>
<dbReference type="InterPro" id="IPR050843">
    <property type="entry name" value="Glycosyl_Hydrlase_38"/>
</dbReference>
<dbReference type="SUPFAM" id="SSF74650">
    <property type="entry name" value="Galactose mutarotase-like"/>
    <property type="match status" value="1"/>
</dbReference>
<dbReference type="InterPro" id="IPR011013">
    <property type="entry name" value="Gal_mutarotase_sf_dom"/>
</dbReference>
<evidence type="ECO:0000256" key="5">
    <source>
        <dbReference type="ARBA" id="ARBA00022801"/>
    </source>
</evidence>
<feature type="transmembrane region" description="Helical" evidence="13">
    <location>
        <begin position="107"/>
        <end position="133"/>
    </location>
</feature>
<dbReference type="InterPro" id="IPR015341">
    <property type="entry name" value="Glyco_hydro_38_cen"/>
</dbReference>
<evidence type="ECO:0000256" key="6">
    <source>
        <dbReference type="ARBA" id="ARBA00022833"/>
    </source>
</evidence>
<dbReference type="PANTHER" id="PTHR11607:SF3">
    <property type="entry name" value="LYSOSOMAL ALPHA-MANNOSIDASE"/>
    <property type="match status" value="1"/>
</dbReference>
<keyword evidence="13" id="KW-0812">Transmembrane</keyword>
<keyword evidence="7" id="KW-1015">Disulfide bond</keyword>
<dbReference type="OMA" id="HPPRIAQ"/>
<dbReference type="GO" id="GO:0004572">
    <property type="term" value="F:mannosyl-oligosaccharide 1,3-1,6-alpha-mannosidase activity"/>
    <property type="evidence" value="ECO:0007669"/>
    <property type="project" value="UniProtKB-EC"/>
</dbReference>
<dbReference type="InParanoid" id="A0A6P6YIE2"/>